<feature type="signal peptide" evidence="1">
    <location>
        <begin position="1"/>
        <end position="20"/>
    </location>
</feature>
<reference evidence="2 3" key="1">
    <citation type="submission" date="2016-03" db="EMBL/GenBank/DDBJ databases">
        <title>Niastella vici sp. nov., isolated from farmland soil.</title>
        <authorList>
            <person name="Chen L."/>
            <person name="Wang D."/>
            <person name="Yang S."/>
            <person name="Wang G."/>
        </authorList>
    </citation>
    <scope>NUCLEOTIDE SEQUENCE [LARGE SCALE GENOMIC DNA]</scope>
    <source>
        <strain evidence="2 3">DJ57</strain>
    </source>
</reference>
<proteinExistence type="predicted"/>
<dbReference type="Proteomes" id="UP000192796">
    <property type="component" value="Unassembled WGS sequence"/>
</dbReference>
<gene>
    <name evidence="2" type="ORF">A3860_35180</name>
</gene>
<organism evidence="2 3">
    <name type="scientific">Niastella vici</name>
    <dbReference type="NCBI Taxonomy" id="1703345"/>
    <lineage>
        <taxon>Bacteria</taxon>
        <taxon>Pseudomonadati</taxon>
        <taxon>Bacteroidota</taxon>
        <taxon>Chitinophagia</taxon>
        <taxon>Chitinophagales</taxon>
        <taxon>Chitinophagaceae</taxon>
        <taxon>Niastella</taxon>
    </lineage>
</organism>
<evidence type="ECO:0000313" key="3">
    <source>
        <dbReference type="Proteomes" id="UP000192796"/>
    </source>
</evidence>
<protein>
    <recommendedName>
        <fullName evidence="4">Outer membrane protein beta-barrel domain-containing protein</fullName>
    </recommendedName>
</protein>
<evidence type="ECO:0008006" key="4">
    <source>
        <dbReference type="Google" id="ProtNLM"/>
    </source>
</evidence>
<accession>A0A1V9FP29</accession>
<sequence>MYRKTLLALVLIPLTSTAFSQNLPQVTVPDVTDITKVTFHPGLSYEKRIGRYQTLYGQVFPAINFSLDISDGFGGYNSDASFYVDPAVYLQYRFYYNGGKRQRKKKRTELNSMNYIGVVDRTVLSKHPVNSDYDMEKHYRTMNTLGAVWGLQRNFDRSRISIDLNVGPAIAFAKSTYTDPQRPSAKLCI</sequence>
<keyword evidence="3" id="KW-1185">Reference proteome</keyword>
<evidence type="ECO:0000313" key="2">
    <source>
        <dbReference type="EMBL" id="OQP60016.1"/>
    </source>
</evidence>
<evidence type="ECO:0000256" key="1">
    <source>
        <dbReference type="SAM" id="SignalP"/>
    </source>
</evidence>
<keyword evidence="1" id="KW-0732">Signal</keyword>
<name>A0A1V9FP29_9BACT</name>
<feature type="chain" id="PRO_5012393223" description="Outer membrane protein beta-barrel domain-containing protein" evidence="1">
    <location>
        <begin position="21"/>
        <end position="189"/>
    </location>
</feature>
<comment type="caution">
    <text evidence="2">The sequence shown here is derived from an EMBL/GenBank/DDBJ whole genome shotgun (WGS) entry which is preliminary data.</text>
</comment>
<dbReference type="AlphaFoldDB" id="A0A1V9FP29"/>
<dbReference type="EMBL" id="LVYD01000068">
    <property type="protein sequence ID" value="OQP60016.1"/>
    <property type="molecule type" value="Genomic_DNA"/>
</dbReference>